<protein>
    <submittedName>
        <fullName evidence="1">Uncharacterized protein</fullName>
    </submittedName>
</protein>
<evidence type="ECO:0000313" key="2">
    <source>
        <dbReference type="Proteomes" id="UP000199021"/>
    </source>
</evidence>
<accession>A0A1H9LG38</accession>
<proteinExistence type="predicted"/>
<dbReference type="InParanoid" id="A0A1H9LG38"/>
<dbReference type="RefSeq" id="WP_090171590.1">
    <property type="nucleotide sequence ID" value="NZ_FOFB01000024.1"/>
</dbReference>
<gene>
    <name evidence="1" type="ORF">SAMN05444359_12418</name>
</gene>
<reference evidence="2" key="1">
    <citation type="submission" date="2016-10" db="EMBL/GenBank/DDBJ databases">
        <authorList>
            <person name="Varghese N."/>
            <person name="Submissions S."/>
        </authorList>
    </citation>
    <scope>NUCLEOTIDE SEQUENCE [LARGE SCALE GENOMIC DNA]</scope>
    <source>
        <strain evidence="2">DSM 24740</strain>
    </source>
</reference>
<name>A0A1H9LG38_9BACT</name>
<dbReference type="STRING" id="478744.SAMN05444359_12418"/>
<dbReference type="EMBL" id="FOFB01000024">
    <property type="protein sequence ID" value="SER10209.1"/>
    <property type="molecule type" value="Genomic_DNA"/>
</dbReference>
<dbReference type="Proteomes" id="UP000199021">
    <property type="component" value="Unassembled WGS sequence"/>
</dbReference>
<organism evidence="1 2">
    <name type="scientific">Neolewinella agarilytica</name>
    <dbReference type="NCBI Taxonomy" id="478744"/>
    <lineage>
        <taxon>Bacteria</taxon>
        <taxon>Pseudomonadati</taxon>
        <taxon>Bacteroidota</taxon>
        <taxon>Saprospiria</taxon>
        <taxon>Saprospirales</taxon>
        <taxon>Lewinellaceae</taxon>
        <taxon>Neolewinella</taxon>
    </lineage>
</organism>
<dbReference type="AlphaFoldDB" id="A0A1H9LG38"/>
<evidence type="ECO:0000313" key="1">
    <source>
        <dbReference type="EMBL" id="SER10209.1"/>
    </source>
</evidence>
<dbReference type="OrthoDB" id="1492318at2"/>
<keyword evidence="2" id="KW-1185">Reference proteome</keyword>
<sequence length="184" mass="21524">MTHEVRAQLHRVYDLMKVEGRHGYEQVAFGESAFTELLTFLAMVPETAEVTEIIFRLSDGIPALKIAELYNVLVWSAEERGGIDLEIIQEWFYGKQPRRIEIALQVDIFPSNSMQESQRILEEIEKKFPRLKYLCRLARREVDQRLAEEEAWSKYRRDTFEMPKEMTPSIMARIKEIKGKGGKA</sequence>